<proteinExistence type="predicted"/>
<name>A0A3M7S217_BRAPC</name>
<feature type="signal peptide" evidence="1">
    <location>
        <begin position="1"/>
        <end position="15"/>
    </location>
</feature>
<dbReference type="OrthoDB" id="9982823at2759"/>
<sequence>MKFIALFCLISIAVCENPLGFTEEQLKVLADLDYQKLPISLQNKAGENSHWCCTNDQPVQLVQRTKVVSDIHTVATKIKTGYTSCGFQGWSMCSVYSTRYKQVAVYRIETYEVPDEQACADHHVKCCKDYLLVAGNCFTLEAISSNMDLITQLVNLGLISGK</sequence>
<comment type="caution">
    <text evidence="2">The sequence shown here is derived from an EMBL/GenBank/DDBJ whole genome shotgun (WGS) entry which is preliminary data.</text>
</comment>
<reference evidence="2 3" key="1">
    <citation type="journal article" date="2018" name="Sci. Rep.">
        <title>Genomic signatures of local adaptation to the degree of environmental predictability in rotifers.</title>
        <authorList>
            <person name="Franch-Gras L."/>
            <person name="Hahn C."/>
            <person name="Garcia-Roger E.M."/>
            <person name="Carmona M.J."/>
            <person name="Serra M."/>
            <person name="Gomez A."/>
        </authorList>
    </citation>
    <scope>NUCLEOTIDE SEQUENCE [LARGE SCALE GENOMIC DNA]</scope>
    <source>
        <strain evidence="2">HYR1</strain>
    </source>
</reference>
<keyword evidence="1" id="KW-0732">Signal</keyword>
<feature type="chain" id="PRO_5018053554" evidence="1">
    <location>
        <begin position="16"/>
        <end position="162"/>
    </location>
</feature>
<accession>A0A3M7S217</accession>
<dbReference type="EMBL" id="REGN01002174">
    <property type="protein sequence ID" value="RNA29698.1"/>
    <property type="molecule type" value="Genomic_DNA"/>
</dbReference>
<evidence type="ECO:0000256" key="1">
    <source>
        <dbReference type="SAM" id="SignalP"/>
    </source>
</evidence>
<dbReference type="AlphaFoldDB" id="A0A3M7S217"/>
<gene>
    <name evidence="2" type="ORF">BpHYR1_005721</name>
</gene>
<dbReference type="Proteomes" id="UP000276133">
    <property type="component" value="Unassembled WGS sequence"/>
</dbReference>
<protein>
    <submittedName>
        <fullName evidence="2">Uncharacterized protein</fullName>
    </submittedName>
</protein>
<keyword evidence="3" id="KW-1185">Reference proteome</keyword>
<organism evidence="2 3">
    <name type="scientific">Brachionus plicatilis</name>
    <name type="common">Marine rotifer</name>
    <name type="synonym">Brachionus muelleri</name>
    <dbReference type="NCBI Taxonomy" id="10195"/>
    <lineage>
        <taxon>Eukaryota</taxon>
        <taxon>Metazoa</taxon>
        <taxon>Spiralia</taxon>
        <taxon>Gnathifera</taxon>
        <taxon>Rotifera</taxon>
        <taxon>Eurotatoria</taxon>
        <taxon>Monogononta</taxon>
        <taxon>Pseudotrocha</taxon>
        <taxon>Ploima</taxon>
        <taxon>Brachionidae</taxon>
        <taxon>Brachionus</taxon>
    </lineage>
</organism>
<evidence type="ECO:0000313" key="2">
    <source>
        <dbReference type="EMBL" id="RNA29698.1"/>
    </source>
</evidence>
<evidence type="ECO:0000313" key="3">
    <source>
        <dbReference type="Proteomes" id="UP000276133"/>
    </source>
</evidence>